<sequence>MIFKGIARIALLGSCVKFTQLCKFYTKFKNIFEDSYHKEPYGNYEGKVAMKSVQKHMDKMECYACHSSWVPQCYGCHVKVDLSNGKTNIDWVASGNVPERYKNGLTADAPLGKPGIKSPGKAMESRSYLRWEDPVLGYNGENRVTPLMPGCQVTYTVIGPDGKVLINNRIEYSYDEAKERGQKEPPLAIDMAPVQPHTAQRKARTCESCHTNPKTVGLGIGGGLFGKYDEDIVEDLIDAKTFKPIPKKYQVQIPGIPQLKFDWSQIVTRDGKQLATVGTHWPLSRPFNKKEIDTILKTGTCMGCHQNMSKEQLWKKVSTDGQLDVKQHLEMMNQIIEYLGKNGVKPSKLK</sequence>
<dbReference type="SUPFAM" id="SSF48695">
    <property type="entry name" value="Multiheme cytochromes"/>
    <property type="match status" value="1"/>
</dbReference>
<dbReference type="InterPro" id="IPR036280">
    <property type="entry name" value="Multihaem_cyt_sf"/>
</dbReference>
<reference evidence="1 2" key="1">
    <citation type="submission" date="2019-06" db="EMBL/GenBank/DDBJ databases">
        <title>Genomic insights into carbon and energy metabolism of Deferribacter autotrophicus revealed new metabolic traits in the phylum Deferribacteres.</title>
        <authorList>
            <person name="Slobodkin A.I."/>
            <person name="Slobodkina G.B."/>
            <person name="Allioux M."/>
            <person name="Alain K."/>
            <person name="Jebbar M."/>
            <person name="Shadrin V."/>
            <person name="Kublanov I.V."/>
            <person name="Toshchakov S.V."/>
            <person name="Bonch-Osmolovskaya E.A."/>
        </authorList>
    </citation>
    <scope>NUCLEOTIDE SEQUENCE [LARGE SCALE GENOMIC DNA]</scope>
    <source>
        <strain evidence="1 2">SL50</strain>
    </source>
</reference>
<dbReference type="EMBL" id="VFJB01000010">
    <property type="protein sequence ID" value="KAA0256884.1"/>
    <property type="molecule type" value="Genomic_DNA"/>
</dbReference>
<keyword evidence="2" id="KW-1185">Reference proteome</keyword>
<organism evidence="1 2">
    <name type="scientific">Deferribacter autotrophicus</name>
    <dbReference type="NCBI Taxonomy" id="500465"/>
    <lineage>
        <taxon>Bacteria</taxon>
        <taxon>Pseudomonadati</taxon>
        <taxon>Deferribacterota</taxon>
        <taxon>Deferribacteres</taxon>
        <taxon>Deferribacterales</taxon>
        <taxon>Deferribacteraceae</taxon>
        <taxon>Deferribacter</taxon>
    </lineage>
</organism>
<dbReference type="RefSeq" id="WP_149267462.1">
    <property type="nucleotide sequence ID" value="NZ_VFJB01000010.1"/>
</dbReference>
<accession>A0A5A8EZT7</accession>
<protein>
    <recommendedName>
        <fullName evidence="3">Cytochrome C</fullName>
    </recommendedName>
</protein>
<comment type="caution">
    <text evidence="1">The sequence shown here is derived from an EMBL/GenBank/DDBJ whole genome shotgun (WGS) entry which is preliminary data.</text>
</comment>
<evidence type="ECO:0000313" key="2">
    <source>
        <dbReference type="Proteomes" id="UP000322876"/>
    </source>
</evidence>
<dbReference type="OrthoDB" id="9791861at2"/>
<name>A0A5A8EZT7_9BACT</name>
<dbReference type="Proteomes" id="UP000322876">
    <property type="component" value="Unassembled WGS sequence"/>
</dbReference>
<evidence type="ECO:0008006" key="3">
    <source>
        <dbReference type="Google" id="ProtNLM"/>
    </source>
</evidence>
<evidence type="ECO:0000313" key="1">
    <source>
        <dbReference type="EMBL" id="KAA0256884.1"/>
    </source>
</evidence>
<proteinExistence type="predicted"/>
<gene>
    <name evidence="1" type="ORF">FHQ18_12220</name>
</gene>
<dbReference type="AlphaFoldDB" id="A0A5A8EZT7"/>